<evidence type="ECO:0000313" key="6">
    <source>
        <dbReference type="EMBL" id="VDK19724.1"/>
    </source>
</evidence>
<dbReference type="Pfam" id="PF01094">
    <property type="entry name" value="ANF_receptor"/>
    <property type="match status" value="1"/>
</dbReference>
<dbReference type="GO" id="GO:0016020">
    <property type="term" value="C:membrane"/>
    <property type="evidence" value="ECO:0007669"/>
    <property type="project" value="UniProtKB-SubCell"/>
</dbReference>
<name>A0A0M3J462_ANISI</name>
<sequence>MYSGHRLRIVHHEEINDDQGTEHIEERLNALKKSEARIILLYSTFNAARKIFQVANGLGLLSSKYLWIGTQSVKGSMSSATSPIQPGMLSINFHTLSNAMFPPTDDVLPLIIGLAPKLFGLALSKLSLNETFSVQSTSTCDNNASVTSWREGGIIYETMKQSFIKGNPYHLKDGLDSFFYTFTKDGKLKDSYLTISNLRTKRAKDFRKGNLVWDKVGEFTNNELRMDDIEWPGGKANPPQGTADSFHVRVVTLHEPPFIIVSDLDPESGSCPGNQGAICDWGVEEFTDDGVLR</sequence>
<dbReference type="InterPro" id="IPR028082">
    <property type="entry name" value="Peripla_BP_I"/>
</dbReference>
<dbReference type="InterPro" id="IPR001828">
    <property type="entry name" value="ANF_lig-bd_rcpt"/>
</dbReference>
<keyword evidence="3" id="KW-1133">Transmembrane helix</keyword>
<protein>
    <submittedName>
        <fullName evidence="8">ANF_receptor domain-containing protein</fullName>
    </submittedName>
</protein>
<proteinExistence type="predicted"/>
<organism evidence="8">
    <name type="scientific">Anisakis simplex</name>
    <name type="common">Herring worm</name>
    <dbReference type="NCBI Taxonomy" id="6269"/>
    <lineage>
        <taxon>Eukaryota</taxon>
        <taxon>Metazoa</taxon>
        <taxon>Ecdysozoa</taxon>
        <taxon>Nematoda</taxon>
        <taxon>Chromadorea</taxon>
        <taxon>Rhabditida</taxon>
        <taxon>Spirurina</taxon>
        <taxon>Ascaridomorpha</taxon>
        <taxon>Ascaridoidea</taxon>
        <taxon>Anisakidae</taxon>
        <taxon>Anisakis</taxon>
        <taxon>Anisakis simplex complex</taxon>
    </lineage>
</organism>
<keyword evidence="7" id="KW-1185">Reference proteome</keyword>
<keyword evidence="4" id="KW-0472">Membrane</keyword>
<dbReference type="AlphaFoldDB" id="A0A0M3J462"/>
<evidence type="ECO:0000256" key="2">
    <source>
        <dbReference type="ARBA" id="ARBA00022692"/>
    </source>
</evidence>
<feature type="domain" description="Receptor ligand binding region" evidence="5">
    <location>
        <begin position="5"/>
        <end position="101"/>
    </location>
</feature>
<dbReference type="OrthoDB" id="5984008at2759"/>
<evidence type="ECO:0000259" key="5">
    <source>
        <dbReference type="Pfam" id="PF01094"/>
    </source>
</evidence>
<accession>A0A0M3J462</accession>
<dbReference type="EMBL" id="UYRR01002840">
    <property type="protein sequence ID" value="VDK19724.1"/>
    <property type="molecule type" value="Genomic_DNA"/>
</dbReference>
<evidence type="ECO:0000256" key="1">
    <source>
        <dbReference type="ARBA" id="ARBA00004370"/>
    </source>
</evidence>
<dbReference type="SUPFAM" id="SSF53822">
    <property type="entry name" value="Periplasmic binding protein-like I"/>
    <property type="match status" value="1"/>
</dbReference>
<reference evidence="8" key="1">
    <citation type="submission" date="2017-02" db="UniProtKB">
        <authorList>
            <consortium name="WormBaseParasite"/>
        </authorList>
    </citation>
    <scope>IDENTIFICATION</scope>
</reference>
<dbReference type="WBParaSite" id="ASIM_0000232901-mRNA-1">
    <property type="protein sequence ID" value="ASIM_0000232901-mRNA-1"/>
    <property type="gene ID" value="ASIM_0000232901"/>
</dbReference>
<keyword evidence="2" id="KW-0812">Transmembrane</keyword>
<dbReference type="Gene3D" id="3.40.50.2300">
    <property type="match status" value="1"/>
</dbReference>
<reference evidence="6 7" key="2">
    <citation type="submission" date="2018-11" db="EMBL/GenBank/DDBJ databases">
        <authorList>
            <consortium name="Pathogen Informatics"/>
        </authorList>
    </citation>
    <scope>NUCLEOTIDE SEQUENCE [LARGE SCALE GENOMIC DNA]</scope>
</reference>
<evidence type="ECO:0000313" key="7">
    <source>
        <dbReference type="Proteomes" id="UP000267096"/>
    </source>
</evidence>
<evidence type="ECO:0000313" key="8">
    <source>
        <dbReference type="WBParaSite" id="ASIM_0000232901-mRNA-1"/>
    </source>
</evidence>
<evidence type="ECO:0000256" key="3">
    <source>
        <dbReference type="ARBA" id="ARBA00022989"/>
    </source>
</evidence>
<dbReference type="Proteomes" id="UP000267096">
    <property type="component" value="Unassembled WGS sequence"/>
</dbReference>
<comment type="subcellular location">
    <subcellularLocation>
        <location evidence="1">Membrane</location>
    </subcellularLocation>
</comment>
<evidence type="ECO:0000256" key="4">
    <source>
        <dbReference type="ARBA" id="ARBA00023136"/>
    </source>
</evidence>
<gene>
    <name evidence="6" type="ORF">ASIM_LOCUS2195</name>
</gene>